<evidence type="ECO:0000313" key="1">
    <source>
        <dbReference type="EMBL" id="MEQ2309360.1"/>
    </source>
</evidence>
<dbReference type="EMBL" id="JAHRIP010072460">
    <property type="protein sequence ID" value="MEQ2309360.1"/>
    <property type="molecule type" value="Genomic_DNA"/>
</dbReference>
<gene>
    <name evidence="1" type="ORF">AMECASPLE_037854</name>
</gene>
<protein>
    <submittedName>
        <fullName evidence="1">Uncharacterized protein</fullName>
    </submittedName>
</protein>
<organism evidence="1 2">
    <name type="scientific">Ameca splendens</name>
    <dbReference type="NCBI Taxonomy" id="208324"/>
    <lineage>
        <taxon>Eukaryota</taxon>
        <taxon>Metazoa</taxon>
        <taxon>Chordata</taxon>
        <taxon>Craniata</taxon>
        <taxon>Vertebrata</taxon>
        <taxon>Euteleostomi</taxon>
        <taxon>Actinopterygii</taxon>
        <taxon>Neopterygii</taxon>
        <taxon>Teleostei</taxon>
        <taxon>Neoteleostei</taxon>
        <taxon>Acanthomorphata</taxon>
        <taxon>Ovalentaria</taxon>
        <taxon>Atherinomorphae</taxon>
        <taxon>Cyprinodontiformes</taxon>
        <taxon>Goodeidae</taxon>
        <taxon>Ameca</taxon>
    </lineage>
</organism>
<keyword evidence="2" id="KW-1185">Reference proteome</keyword>
<name>A0ABV0ZTW3_9TELE</name>
<reference evidence="1 2" key="1">
    <citation type="submission" date="2021-06" db="EMBL/GenBank/DDBJ databases">
        <authorList>
            <person name="Palmer J.M."/>
        </authorList>
    </citation>
    <scope>NUCLEOTIDE SEQUENCE [LARGE SCALE GENOMIC DNA]</scope>
    <source>
        <strain evidence="1 2">AS_MEX2019</strain>
        <tissue evidence="1">Muscle</tissue>
    </source>
</reference>
<comment type="caution">
    <text evidence="1">The sequence shown here is derived from an EMBL/GenBank/DDBJ whole genome shotgun (WGS) entry which is preliminary data.</text>
</comment>
<proteinExistence type="predicted"/>
<sequence length="112" mass="12823">MQVTKDTCILYSLEIMYYLYDYKNVCANELMGRVVVPRQIGQRFRKVSKEAAAHWKHCSPPTSSEKTSQRVLGSTLSFSRLEILIQPKLESEFLSNPNGDQTEFITNVNLCS</sequence>
<accession>A0ABV0ZTW3</accession>
<evidence type="ECO:0000313" key="2">
    <source>
        <dbReference type="Proteomes" id="UP001469553"/>
    </source>
</evidence>
<dbReference type="Proteomes" id="UP001469553">
    <property type="component" value="Unassembled WGS sequence"/>
</dbReference>